<reference evidence="2" key="1">
    <citation type="journal article" date="2011" name="Nat. Biotechnol.">
        <title>The genomic sequence of the Chinese hamster ovary (CHO)-K1 cell line.</title>
        <authorList>
            <person name="Xu X."/>
            <person name="Nagarajan H."/>
            <person name="Lewis N.E."/>
            <person name="Pan S."/>
            <person name="Cai Z."/>
            <person name="Liu X."/>
            <person name="Chen W."/>
            <person name="Xie M."/>
            <person name="Wang W."/>
            <person name="Hammond S."/>
            <person name="Andersen M.R."/>
            <person name="Neff N."/>
            <person name="Passarelli B."/>
            <person name="Koh W."/>
            <person name="Fan H.C."/>
            <person name="Wang J."/>
            <person name="Gui Y."/>
            <person name="Lee K.H."/>
            <person name="Betenbaugh M.J."/>
            <person name="Quake S.R."/>
            <person name="Famili I."/>
            <person name="Palsson B.O."/>
            <person name="Wang J."/>
        </authorList>
    </citation>
    <scope>NUCLEOTIDE SEQUENCE [LARGE SCALE GENOMIC DNA]</scope>
    <source>
        <strain evidence="2">CHO K1 cell line</strain>
    </source>
</reference>
<evidence type="ECO:0000313" key="2">
    <source>
        <dbReference type="Proteomes" id="UP000001075"/>
    </source>
</evidence>
<dbReference type="AlphaFoldDB" id="G3H0Y3"/>
<dbReference type="InParanoid" id="G3H0Y3"/>
<evidence type="ECO:0000313" key="1">
    <source>
        <dbReference type="EMBL" id="EGV97243.1"/>
    </source>
</evidence>
<name>G3H0Y3_CRIGR</name>
<protein>
    <submittedName>
        <fullName evidence="1">Uncharacterized protein</fullName>
    </submittedName>
</protein>
<gene>
    <name evidence="1" type="ORF">I79_003803</name>
</gene>
<sequence length="53" mass="5916">MHNDQGIEQDVIASFNPMEQCRRLTHKLVSSLILAISNSSFPLLTPSLTFQSV</sequence>
<dbReference type="EMBL" id="JH000098">
    <property type="protein sequence ID" value="EGV97243.1"/>
    <property type="molecule type" value="Genomic_DNA"/>
</dbReference>
<accession>G3H0Y3</accession>
<dbReference type="Proteomes" id="UP000001075">
    <property type="component" value="Unassembled WGS sequence"/>
</dbReference>
<organism evidence="1 2">
    <name type="scientific">Cricetulus griseus</name>
    <name type="common">Chinese hamster</name>
    <name type="synonym">Cricetulus barabensis griseus</name>
    <dbReference type="NCBI Taxonomy" id="10029"/>
    <lineage>
        <taxon>Eukaryota</taxon>
        <taxon>Metazoa</taxon>
        <taxon>Chordata</taxon>
        <taxon>Craniata</taxon>
        <taxon>Vertebrata</taxon>
        <taxon>Euteleostomi</taxon>
        <taxon>Mammalia</taxon>
        <taxon>Eutheria</taxon>
        <taxon>Euarchontoglires</taxon>
        <taxon>Glires</taxon>
        <taxon>Rodentia</taxon>
        <taxon>Myomorpha</taxon>
        <taxon>Muroidea</taxon>
        <taxon>Cricetidae</taxon>
        <taxon>Cricetinae</taxon>
        <taxon>Cricetulus</taxon>
    </lineage>
</organism>
<proteinExistence type="predicted"/>